<protein>
    <submittedName>
        <fullName evidence="3">Uncharacterized protein</fullName>
    </submittedName>
</protein>
<feature type="compositionally biased region" description="Low complexity" evidence="2">
    <location>
        <begin position="303"/>
        <end position="317"/>
    </location>
</feature>
<accession>A0A4E0RED8</accession>
<evidence type="ECO:0000313" key="3">
    <source>
        <dbReference type="EMBL" id="THD27209.1"/>
    </source>
</evidence>
<sequence length="625" mass="71374">MLKVVTVTTRKNKFLRMIYLQMTNECMLNPTCFEDRLAEKYEALSHFLMRPCYSVLKLKASQSSPGNFKLRPFRSTERNALHCIGMKDNWSDEAEINVSNVHDIPDGFKAEAHGSQLSGKRNPERFSQNEIHSRSKSATRGSNKQNRLSRMYRKNERLCTKLSSGSLGNSSLQTTSRSMASYALNDLESCSSNKDVTRSASDPMRMYASGTTSERKRKTRRRRILPEYQQFQDAHVIVWLKNKEEEKKEAIRKKRAEERARREAESTAEEERKKRAELALEAYNTWLLRKSRDSEAKKQASEKSLAPSSKVPSSAVSAQQGDNATIPTEKLVKPDYFEYDTFKRTKDNSVKSENIANPSVTSHNSDSSTKPFQLRQPAHGQNATPLMQSAPLFELSDKAVETNLSPDAPPKSTQDPDVMKSKKENSANEEQQIEKKHNSWLKMKHTEWLKQTLYEAELVRKARQKACERLALEKFDQKLLGSWAEVLRTRCADLEKTVHSRDVFHSFNLSKNVGNRKSTTDSKRSHTSLSESDATTVTSLLSDANNLVSRRRRFCLKLPDRELQAMIDRRPRTALECLDYQCNTPLEQDIYLANVVTETVVKLCDQANVESTSNWPHSDSVIPIS</sequence>
<feature type="coiled-coil region" evidence="1">
    <location>
        <begin position="240"/>
        <end position="281"/>
    </location>
</feature>
<evidence type="ECO:0000313" key="4">
    <source>
        <dbReference type="Proteomes" id="UP000230066"/>
    </source>
</evidence>
<feature type="compositionally biased region" description="Basic and acidic residues" evidence="2">
    <location>
        <begin position="417"/>
        <end position="434"/>
    </location>
</feature>
<dbReference type="EMBL" id="JXXN02000494">
    <property type="protein sequence ID" value="THD27209.1"/>
    <property type="molecule type" value="Genomic_DNA"/>
</dbReference>
<keyword evidence="1" id="KW-0175">Coiled coil</keyword>
<gene>
    <name evidence="3" type="ORF">D915_001833</name>
</gene>
<dbReference type="AlphaFoldDB" id="A0A4E0RED8"/>
<organism evidence="3 4">
    <name type="scientific">Fasciola hepatica</name>
    <name type="common">Liver fluke</name>
    <dbReference type="NCBI Taxonomy" id="6192"/>
    <lineage>
        <taxon>Eukaryota</taxon>
        <taxon>Metazoa</taxon>
        <taxon>Spiralia</taxon>
        <taxon>Lophotrochozoa</taxon>
        <taxon>Platyhelminthes</taxon>
        <taxon>Trematoda</taxon>
        <taxon>Digenea</taxon>
        <taxon>Plagiorchiida</taxon>
        <taxon>Echinostomata</taxon>
        <taxon>Echinostomatoidea</taxon>
        <taxon>Fasciolidae</taxon>
        <taxon>Fasciola</taxon>
    </lineage>
</organism>
<feature type="compositionally biased region" description="Polar residues" evidence="2">
    <location>
        <begin position="351"/>
        <end position="371"/>
    </location>
</feature>
<evidence type="ECO:0000256" key="2">
    <source>
        <dbReference type="SAM" id="MobiDB-lite"/>
    </source>
</evidence>
<feature type="region of interest" description="Disordered" evidence="2">
    <location>
        <begin position="107"/>
        <end position="154"/>
    </location>
</feature>
<name>A0A4E0RED8_FASHE</name>
<evidence type="ECO:0000256" key="1">
    <source>
        <dbReference type="SAM" id="Coils"/>
    </source>
</evidence>
<proteinExistence type="predicted"/>
<feature type="compositionally biased region" description="Basic and acidic residues" evidence="2">
    <location>
        <begin position="291"/>
        <end position="301"/>
    </location>
</feature>
<comment type="caution">
    <text evidence="3">The sequence shown here is derived from an EMBL/GenBank/DDBJ whole genome shotgun (WGS) entry which is preliminary data.</text>
</comment>
<keyword evidence="4" id="KW-1185">Reference proteome</keyword>
<feature type="region of interest" description="Disordered" evidence="2">
    <location>
        <begin position="350"/>
        <end position="383"/>
    </location>
</feature>
<reference evidence="3" key="1">
    <citation type="submission" date="2019-03" db="EMBL/GenBank/DDBJ databases">
        <title>Improved annotation for the trematode Fasciola hepatica.</title>
        <authorList>
            <person name="Choi Y.-J."/>
            <person name="Martin J."/>
            <person name="Mitreva M."/>
        </authorList>
    </citation>
    <scope>NUCLEOTIDE SEQUENCE [LARGE SCALE GENOMIC DNA]</scope>
</reference>
<feature type="compositionally biased region" description="Polar residues" evidence="2">
    <location>
        <begin position="115"/>
        <end position="148"/>
    </location>
</feature>
<feature type="region of interest" description="Disordered" evidence="2">
    <location>
        <begin position="291"/>
        <end position="329"/>
    </location>
</feature>
<feature type="region of interest" description="Disordered" evidence="2">
    <location>
        <begin position="402"/>
        <end position="434"/>
    </location>
</feature>
<dbReference type="Proteomes" id="UP000230066">
    <property type="component" value="Unassembled WGS sequence"/>
</dbReference>
<feature type="region of interest" description="Disordered" evidence="2">
    <location>
        <begin position="192"/>
        <end position="223"/>
    </location>
</feature>